<dbReference type="Pfam" id="PF06580">
    <property type="entry name" value="His_kinase"/>
    <property type="match status" value="1"/>
</dbReference>
<dbReference type="SMART" id="SM00304">
    <property type="entry name" value="HAMP"/>
    <property type="match status" value="1"/>
</dbReference>
<evidence type="ECO:0000256" key="10">
    <source>
        <dbReference type="ARBA" id="ARBA00023012"/>
    </source>
</evidence>
<evidence type="ECO:0000256" key="1">
    <source>
        <dbReference type="ARBA" id="ARBA00000085"/>
    </source>
</evidence>
<proteinExistence type="predicted"/>
<dbReference type="EC" id="2.7.13.3" evidence="3"/>
<evidence type="ECO:0000256" key="2">
    <source>
        <dbReference type="ARBA" id="ARBA00004651"/>
    </source>
</evidence>
<dbReference type="Gene3D" id="6.10.340.10">
    <property type="match status" value="1"/>
</dbReference>
<dbReference type="Pfam" id="PF00672">
    <property type="entry name" value="HAMP"/>
    <property type="match status" value="1"/>
</dbReference>
<evidence type="ECO:0000256" key="12">
    <source>
        <dbReference type="SAM" id="Phobius"/>
    </source>
</evidence>
<keyword evidence="4" id="KW-1003">Cell membrane</keyword>
<keyword evidence="7" id="KW-0547">Nucleotide-binding</keyword>
<keyword evidence="16" id="KW-1185">Reference proteome</keyword>
<comment type="subcellular location">
    <subcellularLocation>
        <location evidence="2">Cell membrane</location>
        <topology evidence="2">Multi-pass membrane protein</topology>
    </subcellularLocation>
</comment>
<keyword evidence="12" id="KW-1133">Transmembrane helix</keyword>
<dbReference type="OrthoDB" id="9776552at2"/>
<evidence type="ECO:0000256" key="9">
    <source>
        <dbReference type="ARBA" id="ARBA00022840"/>
    </source>
</evidence>
<keyword evidence="8" id="KW-0418">Kinase</keyword>
<name>A0A7X5BYT7_9BACL</name>
<comment type="caution">
    <text evidence="15">The sequence shown here is derived from an EMBL/GenBank/DDBJ whole genome shotgun (WGS) entry which is preliminary data.</text>
</comment>
<accession>A0A7X5BYT7</accession>
<evidence type="ECO:0000313" key="16">
    <source>
        <dbReference type="Proteomes" id="UP000558113"/>
    </source>
</evidence>
<sequence>MIYFMKRGINDLKLRTKLVFSFIFVTFVPVLIVGAFLTSELRDMALDNALEQTANNMERVKKRTGEVINVSYDISYRMSNDSRLETLANRHYESVYEVVKAYKEYPDIKDYIRLYKDISNIRLYVNNQTLLNNWEFLQPTPDVLQADWYKRALTNSGLAAWYYMEDERDHRFYLSLVRKIDFLTQHTSGVLVINVSSEKLDSILSQEKFETMIVDGNNRIVAANRPGRVGSTLASISYDPNVIAAKSGSFQANVDGNSSQIQIEPLVPESSLNALRIISVFSIDDIMKEPNRIIRLGLTVILISLVVAIMLIYGFSAMLSKRMMRLSKYITKVGTGNLDVALEIDGKDEIGQLSRQFNSMVASINELIVEVQDSNRQKVELESRQNEIKFKMMASQINPHFLFNALESIRMKAHLKGEREISNVVKLLGKLMRKNLEAGSRTVQLCNEIDMVRCYLDIQKFRYEDRLRYELHIDPSAEQVPVLPLIIQPLAENAVIHGLENREAGGCVRISAVVEDDRIQVEVSDNGEGISQEKLEELCGSLDEVEENEGNHIGLRNVHMRLKLMYGQEYGLRIWSRPGVGTNVQFTIPMGVDRYV</sequence>
<dbReference type="PANTHER" id="PTHR34220">
    <property type="entry name" value="SENSOR HISTIDINE KINASE YPDA"/>
    <property type="match status" value="1"/>
</dbReference>
<evidence type="ECO:0000256" key="6">
    <source>
        <dbReference type="ARBA" id="ARBA00022679"/>
    </source>
</evidence>
<gene>
    <name evidence="15" type="ORF">GT003_00720</name>
</gene>
<reference evidence="15 16" key="1">
    <citation type="submission" date="2020-01" db="EMBL/GenBank/DDBJ databases">
        <title>Paenibacillus soybeanensis sp. nov. isolated from the nodules of soybean (Glycine max(L.) Merr).</title>
        <authorList>
            <person name="Wang H."/>
        </authorList>
    </citation>
    <scope>NUCLEOTIDE SEQUENCE [LARGE SCALE GENOMIC DNA]</scope>
    <source>
        <strain evidence="15 16">DSM 23054</strain>
    </source>
</reference>
<dbReference type="GO" id="GO:0005886">
    <property type="term" value="C:plasma membrane"/>
    <property type="evidence" value="ECO:0007669"/>
    <property type="project" value="UniProtKB-SubCell"/>
</dbReference>
<dbReference type="GO" id="GO:0000155">
    <property type="term" value="F:phosphorelay sensor kinase activity"/>
    <property type="evidence" value="ECO:0007669"/>
    <property type="project" value="InterPro"/>
</dbReference>
<keyword evidence="9" id="KW-0067">ATP-binding</keyword>
<dbReference type="AlphaFoldDB" id="A0A7X5BYT7"/>
<dbReference type="PANTHER" id="PTHR34220:SF7">
    <property type="entry name" value="SENSOR HISTIDINE KINASE YPDA"/>
    <property type="match status" value="1"/>
</dbReference>
<dbReference type="InterPro" id="IPR036890">
    <property type="entry name" value="HATPase_C_sf"/>
</dbReference>
<keyword evidence="5" id="KW-0597">Phosphoprotein</keyword>
<dbReference type="Gene3D" id="3.30.565.10">
    <property type="entry name" value="Histidine kinase-like ATPase, C-terminal domain"/>
    <property type="match status" value="1"/>
</dbReference>
<evidence type="ECO:0000259" key="14">
    <source>
        <dbReference type="PROSITE" id="PS50885"/>
    </source>
</evidence>
<keyword evidence="10" id="KW-0902">Two-component regulatory system</keyword>
<dbReference type="SUPFAM" id="SSF158472">
    <property type="entry name" value="HAMP domain-like"/>
    <property type="match status" value="1"/>
</dbReference>
<dbReference type="InterPro" id="IPR010559">
    <property type="entry name" value="Sig_transdc_His_kin_internal"/>
</dbReference>
<dbReference type="InterPro" id="IPR003660">
    <property type="entry name" value="HAMP_dom"/>
</dbReference>
<dbReference type="GO" id="GO:0005524">
    <property type="term" value="F:ATP binding"/>
    <property type="evidence" value="ECO:0007669"/>
    <property type="project" value="UniProtKB-KW"/>
</dbReference>
<protein>
    <recommendedName>
        <fullName evidence="3">histidine kinase</fullName>
        <ecNumber evidence="3">2.7.13.3</ecNumber>
    </recommendedName>
</protein>
<dbReference type="CDD" id="cd06225">
    <property type="entry name" value="HAMP"/>
    <property type="match status" value="1"/>
</dbReference>
<dbReference type="InterPro" id="IPR003594">
    <property type="entry name" value="HATPase_dom"/>
</dbReference>
<feature type="transmembrane region" description="Helical" evidence="12">
    <location>
        <begin position="18"/>
        <end position="37"/>
    </location>
</feature>
<dbReference type="PROSITE" id="PS50885">
    <property type="entry name" value="HAMP"/>
    <property type="match status" value="1"/>
</dbReference>
<dbReference type="EMBL" id="JAAAMU010000001">
    <property type="protein sequence ID" value="NBC67515.1"/>
    <property type="molecule type" value="Genomic_DNA"/>
</dbReference>
<dbReference type="Pfam" id="PF02518">
    <property type="entry name" value="HATPase_c"/>
    <property type="match status" value="1"/>
</dbReference>
<dbReference type="PRINTS" id="PR00344">
    <property type="entry name" value="BCTRLSENSOR"/>
</dbReference>
<dbReference type="InterPro" id="IPR005467">
    <property type="entry name" value="His_kinase_dom"/>
</dbReference>
<dbReference type="InterPro" id="IPR004358">
    <property type="entry name" value="Sig_transdc_His_kin-like_C"/>
</dbReference>
<organism evidence="15 16">
    <name type="scientific">Paenibacillus sacheonensis</name>
    <dbReference type="NCBI Taxonomy" id="742054"/>
    <lineage>
        <taxon>Bacteria</taxon>
        <taxon>Bacillati</taxon>
        <taxon>Bacillota</taxon>
        <taxon>Bacilli</taxon>
        <taxon>Bacillales</taxon>
        <taxon>Paenibacillaceae</taxon>
        <taxon>Paenibacillus</taxon>
    </lineage>
</organism>
<feature type="domain" description="HAMP" evidence="14">
    <location>
        <begin position="317"/>
        <end position="369"/>
    </location>
</feature>
<comment type="catalytic activity">
    <reaction evidence="1">
        <text>ATP + protein L-histidine = ADP + protein N-phospho-L-histidine.</text>
        <dbReference type="EC" id="2.7.13.3"/>
    </reaction>
</comment>
<dbReference type="Proteomes" id="UP000558113">
    <property type="component" value="Unassembled WGS sequence"/>
</dbReference>
<feature type="domain" description="Histidine kinase" evidence="13">
    <location>
        <begin position="483"/>
        <end position="592"/>
    </location>
</feature>
<dbReference type="SMART" id="SM00387">
    <property type="entry name" value="HATPase_c"/>
    <property type="match status" value="1"/>
</dbReference>
<evidence type="ECO:0000256" key="4">
    <source>
        <dbReference type="ARBA" id="ARBA00022475"/>
    </source>
</evidence>
<evidence type="ECO:0000256" key="7">
    <source>
        <dbReference type="ARBA" id="ARBA00022741"/>
    </source>
</evidence>
<keyword evidence="6" id="KW-0808">Transferase</keyword>
<dbReference type="InterPro" id="IPR050640">
    <property type="entry name" value="Bact_2-comp_sensor_kinase"/>
</dbReference>
<evidence type="ECO:0000256" key="3">
    <source>
        <dbReference type="ARBA" id="ARBA00012438"/>
    </source>
</evidence>
<dbReference type="PROSITE" id="PS50109">
    <property type="entry name" value="HIS_KIN"/>
    <property type="match status" value="1"/>
</dbReference>
<keyword evidence="11 12" id="KW-0472">Membrane</keyword>
<evidence type="ECO:0000313" key="15">
    <source>
        <dbReference type="EMBL" id="NBC67515.1"/>
    </source>
</evidence>
<evidence type="ECO:0000256" key="11">
    <source>
        <dbReference type="ARBA" id="ARBA00023136"/>
    </source>
</evidence>
<evidence type="ECO:0000259" key="13">
    <source>
        <dbReference type="PROSITE" id="PS50109"/>
    </source>
</evidence>
<evidence type="ECO:0000256" key="5">
    <source>
        <dbReference type="ARBA" id="ARBA00022553"/>
    </source>
</evidence>
<feature type="transmembrane region" description="Helical" evidence="12">
    <location>
        <begin position="296"/>
        <end position="319"/>
    </location>
</feature>
<dbReference type="RefSeq" id="WP_161693388.1">
    <property type="nucleotide sequence ID" value="NZ_JAAAMU010000001.1"/>
</dbReference>
<keyword evidence="12" id="KW-0812">Transmembrane</keyword>
<dbReference type="SUPFAM" id="SSF55874">
    <property type="entry name" value="ATPase domain of HSP90 chaperone/DNA topoisomerase II/histidine kinase"/>
    <property type="match status" value="1"/>
</dbReference>
<evidence type="ECO:0000256" key="8">
    <source>
        <dbReference type="ARBA" id="ARBA00022777"/>
    </source>
</evidence>